<sequence length="580" mass="62398">MSRPDPVLLEIVSAALVSVAEEMSVTVWRTSRSTTVRELLDYSTAVFDGQGRNVAQAARMPVHLNSMELCLQHIAAHHIPLDDWRDGDVIVTNDPYCGGQHLPDFIAFKPVFRDGERIAITCVLIHHVDVGGGAAGGYNAQAVEVFQEGLRLPPVRIVRDGRMQEDLFATILQNVREPETFRGDFLSQIAALDVGARAMLRLADRYGVQALTEIGAALLDHAEHEMRAALRALPDGTYEAEDFVDGDGLVEGNKRIAVTLTIAGDTIALDFAGTADQARGPINATLATTTSAVYYAVIAACGVTGTVNAGCYRPITVTAPEGSLVNAAFPAPVSMRMLPGHKIATAVLRAFAQVLPERIPASYYGTTFNHAVNIRHADGRRQVYFDSELGGWGAHPERDGPNGLAAGFHNGQNTPVEMIEALFPMRFTRYGLVPDSGGAGRMRGGLGIVREWEFLAESGLLNASFDAFTSLPYGLDGGAPGRGGTLSVTRDGITTPLPPRQSAMPCVPAISCGWRPRAAAATATLPCATARLRPPTWLTDMSRRGFQNDPEDARDKRACHQLCGPAEARWRDTLDSPPRV</sequence>
<evidence type="ECO:0000259" key="1">
    <source>
        <dbReference type="Pfam" id="PF02538"/>
    </source>
</evidence>
<dbReference type="InterPro" id="IPR045079">
    <property type="entry name" value="Oxoprolinase-like"/>
</dbReference>
<organism evidence="2 3">
    <name type="scientific">Sulfitobacter porphyrae</name>
    <dbReference type="NCBI Taxonomy" id="1246864"/>
    <lineage>
        <taxon>Bacteria</taxon>
        <taxon>Pseudomonadati</taxon>
        <taxon>Pseudomonadota</taxon>
        <taxon>Alphaproteobacteria</taxon>
        <taxon>Rhodobacterales</taxon>
        <taxon>Roseobacteraceae</taxon>
        <taxon>Sulfitobacter</taxon>
    </lineage>
</organism>
<feature type="domain" description="Hydantoinase B/oxoprolinase" evidence="1">
    <location>
        <begin position="5"/>
        <end position="487"/>
    </location>
</feature>
<proteinExistence type="predicted"/>
<dbReference type="InterPro" id="IPR003692">
    <property type="entry name" value="Hydantoinase_B"/>
</dbReference>
<dbReference type="EMBL" id="JBHSWG010000004">
    <property type="protein sequence ID" value="MFC6762568.1"/>
    <property type="molecule type" value="Genomic_DNA"/>
</dbReference>
<reference evidence="3" key="1">
    <citation type="journal article" date="2019" name="Int. J. Syst. Evol. Microbiol.">
        <title>The Global Catalogue of Microorganisms (GCM) 10K type strain sequencing project: providing services to taxonomists for standard genome sequencing and annotation.</title>
        <authorList>
            <consortium name="The Broad Institute Genomics Platform"/>
            <consortium name="The Broad Institute Genome Sequencing Center for Infectious Disease"/>
            <person name="Wu L."/>
            <person name="Ma J."/>
        </authorList>
    </citation>
    <scope>NUCLEOTIDE SEQUENCE [LARGE SCALE GENOMIC DNA]</scope>
    <source>
        <strain evidence="3">CCUG 66188</strain>
    </source>
</reference>
<dbReference type="PANTHER" id="PTHR11365">
    <property type="entry name" value="5-OXOPROLINASE RELATED"/>
    <property type="match status" value="1"/>
</dbReference>
<keyword evidence="3" id="KW-1185">Reference proteome</keyword>
<evidence type="ECO:0000313" key="2">
    <source>
        <dbReference type="EMBL" id="MFC6762568.1"/>
    </source>
</evidence>
<gene>
    <name evidence="2" type="ORF">ACFQFQ_28280</name>
</gene>
<evidence type="ECO:0000313" key="3">
    <source>
        <dbReference type="Proteomes" id="UP001596353"/>
    </source>
</evidence>
<accession>A0ABW2BAZ6</accession>
<dbReference type="Proteomes" id="UP001596353">
    <property type="component" value="Unassembled WGS sequence"/>
</dbReference>
<dbReference type="PANTHER" id="PTHR11365:SF23">
    <property type="entry name" value="HYPOTHETICAL 5-OXOPROLINASE (EUROFUNG)-RELATED"/>
    <property type="match status" value="1"/>
</dbReference>
<name>A0ABW2BAZ6_9RHOB</name>
<comment type="caution">
    <text evidence="2">The sequence shown here is derived from an EMBL/GenBank/DDBJ whole genome shotgun (WGS) entry which is preliminary data.</text>
</comment>
<protein>
    <submittedName>
        <fullName evidence="2">Hydantoinase B/oxoprolinase family protein</fullName>
    </submittedName>
</protein>
<dbReference type="Pfam" id="PF02538">
    <property type="entry name" value="Hydantoinase_B"/>
    <property type="match status" value="1"/>
</dbReference>